<sequence length="508" mass="54272">MTSDATTASSLNNALQRKIRAEGLTYDDVLLVPRRSSVMPRTVSTASRVTRDISLNVPILSSAMDTVTEADMAIALAREGGVGVLHKNMSIEDQAAEVRRVKRSESGMILDPITISPHDTVGDARSMMAHYSIGGIPVIDDERKLVGIVTNRDVRFELENDKPIHEMMTSEGLVTASVGTTLDEAVQILQTHKIEKLPVIDDDGYLKGLITFKDIRKRRKHPDACKDEHGRLRVGAAVGVTPDVLDRVSALVEVGVDFITIDTAHGHSEGVLETVAEVSDHFGDQVQIMAGNVATAQGTRDLIEAGAHAVKVGIGPGSICTTRVVAGVGVPQLTAVLECAEAASEYDVPVVADGGIKQTGDIAKALAAGAGTVMIGSLFASVEESPGETIIYEGRKYKSYRGMGSVGAMQAGSKDRYFQDAEDNLKKLVPEGIEGRVPYSGTLAEVIHQMVGGLRAAMGYCGCATVPDLYEHAQFTRITAAGMRESHPHDVEITQESPNYYSGRHKSA</sequence>
<comment type="pathway">
    <text evidence="13 20">Purine metabolism; XMP biosynthesis via de novo pathway; XMP from IMP: step 1/1.</text>
</comment>
<evidence type="ECO:0000256" key="4">
    <source>
        <dbReference type="ARBA" id="ARBA00022723"/>
    </source>
</evidence>
<dbReference type="SMART" id="SM01240">
    <property type="entry name" value="IMPDH"/>
    <property type="match status" value="1"/>
</dbReference>
<dbReference type="InterPro" id="IPR001093">
    <property type="entry name" value="IMP_DH_GMPRt"/>
</dbReference>
<keyword evidence="10 13" id="KW-0520">NAD</keyword>
<dbReference type="CDD" id="cd00381">
    <property type="entry name" value="IMPDH"/>
    <property type="match status" value="1"/>
</dbReference>
<keyword evidence="4 13" id="KW-0479">Metal-binding</keyword>
<dbReference type="GO" id="GO:0003938">
    <property type="term" value="F:IMP dehydrogenase activity"/>
    <property type="evidence" value="ECO:0007669"/>
    <property type="project" value="UniProtKB-UniRule"/>
</dbReference>
<feature type="active site" description="Proton acceptor" evidence="13 14">
    <location>
        <position position="416"/>
    </location>
</feature>
<comment type="cofactor">
    <cofactor evidence="1 13">
        <name>K(+)</name>
        <dbReference type="ChEBI" id="CHEBI:29103"/>
    </cofactor>
</comment>
<evidence type="ECO:0000256" key="12">
    <source>
        <dbReference type="ARBA" id="ARBA00048028"/>
    </source>
</evidence>
<evidence type="ECO:0000256" key="16">
    <source>
        <dbReference type="PIRSR" id="PIRSR000130-3"/>
    </source>
</evidence>
<name>A0A2H3NXI5_9BACT</name>
<feature type="binding site" evidence="13 15">
    <location>
        <position position="431"/>
    </location>
    <ligand>
        <name>IMP</name>
        <dbReference type="ChEBI" id="CHEBI:58053"/>
    </ligand>
</feature>
<dbReference type="CDD" id="cd04601">
    <property type="entry name" value="CBS_pair_IMPDH"/>
    <property type="match status" value="1"/>
</dbReference>
<evidence type="ECO:0000256" key="17">
    <source>
        <dbReference type="PIRSR" id="PIRSR000130-4"/>
    </source>
</evidence>
<feature type="binding site" evidence="13">
    <location>
        <position position="485"/>
    </location>
    <ligand>
        <name>K(+)</name>
        <dbReference type="ChEBI" id="CHEBI:29103"/>
        <note>ligand shared between two tetrameric partners</note>
    </ligand>
</feature>
<dbReference type="GO" id="GO:0046872">
    <property type="term" value="F:metal ion binding"/>
    <property type="evidence" value="ECO:0007669"/>
    <property type="project" value="UniProtKB-UniRule"/>
</dbReference>
<keyword evidence="6 13" id="KW-0332">GMP biosynthesis</keyword>
<comment type="function">
    <text evidence="13">Catalyzes the conversion of inosine 5'-phosphate (IMP) to xanthosine 5'-phosphate (XMP), the first committed and rate-limiting step in the de novo synthesis of guanine nucleotides, and therefore plays an important role in the regulation of cell growth.</text>
</comment>
<evidence type="ECO:0000256" key="9">
    <source>
        <dbReference type="ARBA" id="ARBA00023002"/>
    </source>
</evidence>
<dbReference type="HAMAP" id="MF_01964">
    <property type="entry name" value="IMPDH"/>
    <property type="match status" value="1"/>
</dbReference>
<dbReference type="Gene3D" id="3.20.20.70">
    <property type="entry name" value="Aldolase class I"/>
    <property type="match status" value="1"/>
</dbReference>
<feature type="binding site" evidence="13">
    <location>
        <position position="487"/>
    </location>
    <ligand>
        <name>K(+)</name>
        <dbReference type="ChEBI" id="CHEBI:29103"/>
        <note>ligand shared between two tetrameric partners</note>
    </ligand>
</feature>
<keyword evidence="11 18" id="KW-0129">CBS domain</keyword>
<dbReference type="SUPFAM" id="SSF51412">
    <property type="entry name" value="Inosine monophosphate dehydrogenase (IMPDH)"/>
    <property type="match status" value="1"/>
</dbReference>
<dbReference type="RefSeq" id="WP_098061054.1">
    <property type="nucleotide sequence ID" value="NZ_PDEP01000001.1"/>
</dbReference>
<feature type="binding site" evidence="13 15">
    <location>
        <begin position="400"/>
        <end position="404"/>
    </location>
    <ligand>
        <name>IMP</name>
        <dbReference type="ChEBI" id="CHEBI:58053"/>
    </ligand>
</feature>
<evidence type="ECO:0000256" key="20">
    <source>
        <dbReference type="RuleBase" id="RU003928"/>
    </source>
</evidence>
<feature type="binding site" evidence="13 15">
    <location>
        <begin position="353"/>
        <end position="355"/>
    </location>
    <ligand>
        <name>IMP</name>
        <dbReference type="ChEBI" id="CHEBI:58053"/>
    </ligand>
</feature>
<feature type="domain" description="CBS" evidence="21">
    <location>
        <begin position="108"/>
        <end position="167"/>
    </location>
</feature>
<feature type="binding site" evidence="16">
    <location>
        <begin position="262"/>
        <end position="264"/>
    </location>
    <ligand>
        <name>NAD(+)</name>
        <dbReference type="ChEBI" id="CHEBI:57540"/>
    </ligand>
</feature>
<evidence type="ECO:0000313" key="23">
    <source>
        <dbReference type="Proteomes" id="UP000221024"/>
    </source>
</evidence>
<dbReference type="PANTHER" id="PTHR11911:SF111">
    <property type="entry name" value="INOSINE-5'-MONOPHOSPHATE DEHYDROGENASE"/>
    <property type="match status" value="1"/>
</dbReference>
<evidence type="ECO:0000259" key="21">
    <source>
        <dbReference type="PROSITE" id="PS51371"/>
    </source>
</evidence>
<evidence type="ECO:0000256" key="1">
    <source>
        <dbReference type="ARBA" id="ARBA00001958"/>
    </source>
</evidence>
<feature type="active site" description="Thioimidate intermediate" evidence="13 14">
    <location>
        <position position="320"/>
    </location>
</feature>
<feature type="binding site" evidence="13 16">
    <location>
        <begin position="313"/>
        <end position="315"/>
    </location>
    <ligand>
        <name>NAD(+)</name>
        <dbReference type="ChEBI" id="CHEBI:57540"/>
    </ligand>
</feature>
<feature type="binding site" evidence="13">
    <location>
        <position position="262"/>
    </location>
    <ligand>
        <name>NAD(+)</name>
        <dbReference type="ChEBI" id="CHEBI:57540"/>
    </ligand>
</feature>
<dbReference type="AlphaFoldDB" id="A0A2H3NXI5"/>
<evidence type="ECO:0000256" key="14">
    <source>
        <dbReference type="PIRSR" id="PIRSR000130-1"/>
    </source>
</evidence>
<proteinExistence type="inferred from homology"/>
<comment type="caution">
    <text evidence="22">The sequence shown here is derived from an EMBL/GenBank/DDBJ whole genome shotgun (WGS) entry which is preliminary data.</text>
</comment>
<evidence type="ECO:0000256" key="7">
    <source>
        <dbReference type="ARBA" id="ARBA00022755"/>
    </source>
</evidence>
<evidence type="ECO:0000256" key="2">
    <source>
        <dbReference type="ARBA" id="ARBA00005502"/>
    </source>
</evidence>
<feature type="binding site" description="in other chain" evidence="13 17">
    <location>
        <position position="315"/>
    </location>
    <ligand>
        <name>K(+)</name>
        <dbReference type="ChEBI" id="CHEBI:29103"/>
        <note>ligand shared between two tetrameric partners</note>
    </ligand>
</feature>
<dbReference type="InterPro" id="IPR005990">
    <property type="entry name" value="IMP_DH"/>
</dbReference>
<dbReference type="PANTHER" id="PTHR11911">
    <property type="entry name" value="INOSINE-5-MONOPHOSPHATE DEHYDROGENASE RELATED"/>
    <property type="match status" value="1"/>
</dbReference>
<dbReference type="Pfam" id="PF00478">
    <property type="entry name" value="IMPDH"/>
    <property type="match status" value="1"/>
</dbReference>
<evidence type="ECO:0000256" key="11">
    <source>
        <dbReference type="ARBA" id="ARBA00023122"/>
    </source>
</evidence>
<dbReference type="GO" id="GO:0006177">
    <property type="term" value="P:GMP biosynthetic process"/>
    <property type="evidence" value="ECO:0007669"/>
    <property type="project" value="UniProtKB-UniRule"/>
</dbReference>
<keyword evidence="7 13" id="KW-0658">Purine biosynthesis</keyword>
<dbReference type="GO" id="GO:0006183">
    <property type="term" value="P:GTP biosynthetic process"/>
    <property type="evidence" value="ECO:0007669"/>
    <property type="project" value="TreeGrafter"/>
</dbReference>
<feature type="domain" description="CBS" evidence="21">
    <location>
        <begin position="168"/>
        <end position="228"/>
    </location>
</feature>
<accession>A0A2H3NXI5</accession>
<comment type="subunit">
    <text evidence="3 13">Homotetramer.</text>
</comment>
<dbReference type="InterPro" id="IPR046342">
    <property type="entry name" value="CBS_dom_sf"/>
</dbReference>
<evidence type="ECO:0000313" key="22">
    <source>
        <dbReference type="EMBL" id="PEN09654.1"/>
    </source>
</evidence>
<evidence type="ECO:0000256" key="3">
    <source>
        <dbReference type="ARBA" id="ARBA00011881"/>
    </source>
</evidence>
<feature type="binding site" evidence="13 15">
    <location>
        <position position="318"/>
    </location>
    <ligand>
        <name>IMP</name>
        <dbReference type="ChEBI" id="CHEBI:58053"/>
    </ligand>
</feature>
<dbReference type="FunFam" id="3.20.20.70:FF:000003">
    <property type="entry name" value="GMP reductase"/>
    <property type="match status" value="1"/>
</dbReference>
<dbReference type="PROSITE" id="PS51371">
    <property type="entry name" value="CBS"/>
    <property type="match status" value="2"/>
</dbReference>
<keyword evidence="9 13" id="KW-0560">Oxidoreductase</keyword>
<comment type="caution">
    <text evidence="13">Lacks conserved residue(s) required for the propagation of feature annotation.</text>
</comment>
<dbReference type="GO" id="GO:0000166">
    <property type="term" value="F:nucleotide binding"/>
    <property type="evidence" value="ECO:0007669"/>
    <property type="project" value="UniProtKB-UniRule"/>
</dbReference>
<dbReference type="InterPro" id="IPR015875">
    <property type="entry name" value="IMP_DH/GMP_Rdtase_CS"/>
</dbReference>
<dbReference type="InterPro" id="IPR013785">
    <property type="entry name" value="Aldolase_TIM"/>
</dbReference>
<keyword evidence="23" id="KW-1185">Reference proteome</keyword>
<dbReference type="PIRSF" id="PIRSF000130">
    <property type="entry name" value="IMPDH"/>
    <property type="match status" value="1"/>
</dbReference>
<feature type="binding site" evidence="13">
    <location>
        <position position="486"/>
    </location>
    <ligand>
        <name>K(+)</name>
        <dbReference type="ChEBI" id="CHEBI:29103"/>
        <note>ligand shared between two tetrameric partners</note>
    </ligand>
</feature>
<evidence type="ECO:0000256" key="5">
    <source>
        <dbReference type="ARBA" id="ARBA00022737"/>
    </source>
</evidence>
<reference evidence="22 23" key="1">
    <citation type="submission" date="2017-10" db="EMBL/GenBank/DDBJ databases">
        <title>Draft genome of Longimonas halophila.</title>
        <authorList>
            <person name="Goh K.M."/>
            <person name="Shamsir M.S."/>
            <person name="Lim S.W."/>
        </authorList>
    </citation>
    <scope>NUCLEOTIDE SEQUENCE [LARGE SCALE GENOMIC DNA]</scope>
    <source>
        <strain evidence="22 23">KCTC 42399</strain>
    </source>
</reference>
<evidence type="ECO:0000256" key="15">
    <source>
        <dbReference type="PIRSR" id="PIRSR000130-2"/>
    </source>
</evidence>
<comment type="similarity">
    <text evidence="2 13 19">Belongs to the IMPDH/GMPR family.</text>
</comment>
<keyword evidence="8 13" id="KW-0630">Potassium</keyword>
<evidence type="ECO:0000256" key="10">
    <source>
        <dbReference type="ARBA" id="ARBA00023027"/>
    </source>
</evidence>
<feature type="binding site" description="in other chain" evidence="13 17">
    <location>
        <position position="320"/>
    </location>
    <ligand>
        <name>K(+)</name>
        <dbReference type="ChEBI" id="CHEBI:29103"/>
        <note>ligand shared between two tetrameric partners</note>
    </ligand>
</feature>
<evidence type="ECO:0000256" key="18">
    <source>
        <dbReference type="PROSITE-ProRule" id="PRU00703"/>
    </source>
</evidence>
<dbReference type="OrthoDB" id="9805398at2"/>
<dbReference type="PROSITE" id="PS00487">
    <property type="entry name" value="IMP_DH_GMP_RED"/>
    <property type="match status" value="1"/>
</dbReference>
<evidence type="ECO:0000256" key="6">
    <source>
        <dbReference type="ARBA" id="ARBA00022749"/>
    </source>
</evidence>
<evidence type="ECO:0000256" key="8">
    <source>
        <dbReference type="ARBA" id="ARBA00022958"/>
    </source>
</evidence>
<keyword evidence="5" id="KW-0677">Repeat</keyword>
<dbReference type="Proteomes" id="UP000221024">
    <property type="component" value="Unassembled WGS sequence"/>
</dbReference>
<dbReference type="SUPFAM" id="SSF54631">
    <property type="entry name" value="CBS-domain pair"/>
    <property type="match status" value="1"/>
</dbReference>
<dbReference type="Pfam" id="PF00571">
    <property type="entry name" value="CBS"/>
    <property type="match status" value="2"/>
</dbReference>
<comment type="catalytic activity">
    <reaction evidence="12 13 20">
        <text>IMP + NAD(+) + H2O = XMP + NADH + H(+)</text>
        <dbReference type="Rhea" id="RHEA:11708"/>
        <dbReference type="ChEBI" id="CHEBI:15377"/>
        <dbReference type="ChEBI" id="CHEBI:15378"/>
        <dbReference type="ChEBI" id="CHEBI:57464"/>
        <dbReference type="ChEBI" id="CHEBI:57540"/>
        <dbReference type="ChEBI" id="CHEBI:57945"/>
        <dbReference type="ChEBI" id="CHEBI:58053"/>
        <dbReference type="EC" id="1.1.1.205"/>
    </reaction>
</comment>
<protein>
    <recommendedName>
        <fullName evidence="13 20">Inosine-5'-monophosphate dehydrogenase</fullName>
        <shortName evidence="13">IMP dehydrogenase</shortName>
        <shortName evidence="13">IMPD</shortName>
        <shortName evidence="13">IMPDH</shortName>
        <ecNumber evidence="13 20">1.1.1.205</ecNumber>
    </recommendedName>
</protein>
<feature type="binding site" description="in other chain" evidence="13 17">
    <location>
        <position position="317"/>
    </location>
    <ligand>
        <name>K(+)</name>
        <dbReference type="ChEBI" id="CHEBI:29103"/>
        <note>ligand shared between two tetrameric partners</note>
    </ligand>
</feature>
<dbReference type="InterPro" id="IPR000644">
    <property type="entry name" value="CBS_dom"/>
</dbReference>
<dbReference type="UniPathway" id="UPA00601">
    <property type="reaction ID" value="UER00295"/>
</dbReference>
<feature type="binding site" evidence="13 15">
    <location>
        <begin position="376"/>
        <end position="377"/>
    </location>
    <ligand>
        <name>IMP</name>
        <dbReference type="ChEBI" id="CHEBI:58053"/>
    </ligand>
</feature>
<dbReference type="EMBL" id="PDEP01000001">
    <property type="protein sequence ID" value="PEN09654.1"/>
    <property type="molecule type" value="Genomic_DNA"/>
</dbReference>
<organism evidence="22 23">
    <name type="scientific">Longimonas halophila</name>
    <dbReference type="NCBI Taxonomy" id="1469170"/>
    <lineage>
        <taxon>Bacteria</taxon>
        <taxon>Pseudomonadati</taxon>
        <taxon>Rhodothermota</taxon>
        <taxon>Rhodothermia</taxon>
        <taxon>Rhodothermales</taxon>
        <taxon>Salisaetaceae</taxon>
        <taxon>Longimonas</taxon>
    </lineage>
</organism>
<gene>
    <name evidence="13" type="primary">guaB</name>
    <name evidence="22" type="ORF">CRI93_01995</name>
</gene>
<dbReference type="EC" id="1.1.1.205" evidence="13 20"/>
<dbReference type="SMART" id="SM00116">
    <property type="entry name" value="CBS"/>
    <property type="match status" value="2"/>
</dbReference>
<evidence type="ECO:0000256" key="13">
    <source>
        <dbReference type="HAMAP-Rule" id="MF_01964"/>
    </source>
</evidence>
<dbReference type="NCBIfam" id="TIGR01302">
    <property type="entry name" value="IMP_dehydrog"/>
    <property type="match status" value="1"/>
</dbReference>
<comment type="activity regulation">
    <text evidence="13">Mycophenolic acid (MPA) is a non-competitive inhibitor that prevents formation of the closed enzyme conformation by binding to the same site as the amobile flap. In contrast, mizoribine monophosphate (MZP) is a competitive inhibitor that induces the closed conformation. MPA is a potent inhibitor of mammalian IMPDHs but a poor inhibitor of the bacterial enzymes. MZP is a more potent inhibitor of bacterial IMPDH.</text>
</comment>
<evidence type="ECO:0000256" key="19">
    <source>
        <dbReference type="RuleBase" id="RU003927"/>
    </source>
</evidence>